<feature type="compositionally biased region" description="Basic and acidic residues" evidence="1">
    <location>
        <begin position="1"/>
        <end position="12"/>
    </location>
</feature>
<evidence type="ECO:0000256" key="1">
    <source>
        <dbReference type="SAM" id="MobiDB-lite"/>
    </source>
</evidence>
<organism evidence="2 3">
    <name type="scientific">Tanacetum coccineum</name>
    <dbReference type="NCBI Taxonomy" id="301880"/>
    <lineage>
        <taxon>Eukaryota</taxon>
        <taxon>Viridiplantae</taxon>
        <taxon>Streptophyta</taxon>
        <taxon>Embryophyta</taxon>
        <taxon>Tracheophyta</taxon>
        <taxon>Spermatophyta</taxon>
        <taxon>Magnoliopsida</taxon>
        <taxon>eudicotyledons</taxon>
        <taxon>Gunneridae</taxon>
        <taxon>Pentapetalae</taxon>
        <taxon>asterids</taxon>
        <taxon>campanulids</taxon>
        <taxon>Asterales</taxon>
        <taxon>Asteraceae</taxon>
        <taxon>Asteroideae</taxon>
        <taxon>Anthemideae</taxon>
        <taxon>Anthemidinae</taxon>
        <taxon>Tanacetum</taxon>
    </lineage>
</organism>
<accession>A0ABQ5ID88</accession>
<evidence type="ECO:0008006" key="4">
    <source>
        <dbReference type="Google" id="ProtNLM"/>
    </source>
</evidence>
<reference evidence="2" key="1">
    <citation type="journal article" date="2022" name="Int. J. Mol. Sci.">
        <title>Draft Genome of Tanacetum Coccineum: Genomic Comparison of Closely Related Tanacetum-Family Plants.</title>
        <authorList>
            <person name="Yamashiro T."/>
            <person name="Shiraishi A."/>
            <person name="Nakayama K."/>
            <person name="Satake H."/>
        </authorList>
    </citation>
    <scope>NUCLEOTIDE SEQUENCE</scope>
</reference>
<dbReference type="EMBL" id="BQNB010020559">
    <property type="protein sequence ID" value="GJT97252.1"/>
    <property type="molecule type" value="Genomic_DNA"/>
</dbReference>
<proteinExistence type="predicted"/>
<reference evidence="2" key="2">
    <citation type="submission" date="2022-01" db="EMBL/GenBank/DDBJ databases">
        <authorList>
            <person name="Yamashiro T."/>
            <person name="Shiraishi A."/>
            <person name="Satake H."/>
            <person name="Nakayama K."/>
        </authorList>
    </citation>
    <scope>NUCLEOTIDE SEQUENCE</scope>
</reference>
<protein>
    <recommendedName>
        <fullName evidence="4">Transposase, Ptta/En/Spm, transposase, Tnp1/En/Spm-like protein</fullName>
    </recommendedName>
</protein>
<feature type="region of interest" description="Disordered" evidence="1">
    <location>
        <begin position="1"/>
        <end position="23"/>
    </location>
</feature>
<comment type="caution">
    <text evidence="2">The sequence shown here is derived from an EMBL/GenBank/DDBJ whole genome shotgun (WGS) entry which is preliminary data.</text>
</comment>
<dbReference type="Proteomes" id="UP001151760">
    <property type="component" value="Unassembled WGS sequence"/>
</dbReference>
<feature type="compositionally biased region" description="Acidic residues" evidence="1">
    <location>
        <begin position="13"/>
        <end position="23"/>
    </location>
</feature>
<evidence type="ECO:0000313" key="2">
    <source>
        <dbReference type="EMBL" id="GJT97252.1"/>
    </source>
</evidence>
<sequence>MRSLALKDKKESSDEESSTFESEDEEYAMAVRDFKKFFKRRGRLVRQSCDERIRSKGVRMTRTERGKENTLNAEIQITLSENFQATKKQKPKGFC</sequence>
<keyword evidence="3" id="KW-1185">Reference proteome</keyword>
<evidence type="ECO:0000313" key="3">
    <source>
        <dbReference type="Proteomes" id="UP001151760"/>
    </source>
</evidence>
<gene>
    <name evidence="2" type="ORF">Tco_1092770</name>
</gene>
<name>A0ABQ5ID88_9ASTR</name>